<reference evidence="1" key="1">
    <citation type="submission" date="2023-07" db="EMBL/GenBank/DDBJ databases">
        <title>Sorghum-associated microbial communities from plants grown in Nebraska, USA.</title>
        <authorList>
            <person name="Schachtman D."/>
        </authorList>
    </citation>
    <scope>NUCLEOTIDE SEQUENCE</scope>
    <source>
        <strain evidence="1">BE80</strain>
    </source>
</reference>
<accession>A0AAP5LR90</accession>
<sequence length="94" mass="10833">MLQREDARNINDLRQEALIAELTTAIGSRILVIIESYPFFYVGRILEVEADTISIQVEICNVPEFDNTSLRTHIDNIQVYFVETPENPIPEIRV</sequence>
<proteinExistence type="predicted"/>
<evidence type="ECO:0000313" key="1">
    <source>
        <dbReference type="EMBL" id="MDR6726363.1"/>
    </source>
</evidence>
<dbReference type="Proteomes" id="UP001254832">
    <property type="component" value="Unassembled WGS sequence"/>
</dbReference>
<dbReference type="RefSeq" id="WP_239288743.1">
    <property type="nucleotide sequence ID" value="NZ_JAVDTR010000016.1"/>
</dbReference>
<gene>
    <name evidence="1" type="ORF">J2W91_004874</name>
</gene>
<evidence type="ECO:0000313" key="2">
    <source>
        <dbReference type="Proteomes" id="UP001254832"/>
    </source>
</evidence>
<protein>
    <submittedName>
        <fullName evidence="1">Uncharacterized protein</fullName>
    </submittedName>
</protein>
<comment type="caution">
    <text evidence="1">The sequence shown here is derived from an EMBL/GenBank/DDBJ whole genome shotgun (WGS) entry which is preliminary data.</text>
</comment>
<organism evidence="1 2">
    <name type="scientific">Paenibacillus amylolyticus</name>
    <dbReference type="NCBI Taxonomy" id="1451"/>
    <lineage>
        <taxon>Bacteria</taxon>
        <taxon>Bacillati</taxon>
        <taxon>Bacillota</taxon>
        <taxon>Bacilli</taxon>
        <taxon>Bacillales</taxon>
        <taxon>Paenibacillaceae</taxon>
        <taxon>Paenibacillus</taxon>
    </lineage>
</organism>
<name>A0AAP5LR90_PAEAM</name>
<dbReference type="AlphaFoldDB" id="A0AAP5LR90"/>
<dbReference type="EMBL" id="JAVDTR010000016">
    <property type="protein sequence ID" value="MDR6726363.1"/>
    <property type="molecule type" value="Genomic_DNA"/>
</dbReference>